<accession>A0A6B8M667</accession>
<dbReference type="PROSITE" id="PS51819">
    <property type="entry name" value="VOC"/>
    <property type="match status" value="1"/>
</dbReference>
<dbReference type="Pfam" id="PF00903">
    <property type="entry name" value="Glyoxalase"/>
    <property type="match status" value="1"/>
</dbReference>
<dbReference type="InterPro" id="IPR029068">
    <property type="entry name" value="Glyas_Bleomycin-R_OHBP_Dase"/>
</dbReference>
<feature type="domain" description="VOC" evidence="1">
    <location>
        <begin position="7"/>
        <end position="127"/>
    </location>
</feature>
<reference evidence="2 3" key="1">
    <citation type="submission" date="2019-09" db="EMBL/GenBank/DDBJ databases">
        <title>Isolation and complete genome sequencing of Methylocystis species.</title>
        <authorList>
            <person name="Rumah B.L."/>
            <person name="Stead C.E."/>
            <person name="Stevens B.C."/>
            <person name="Minton N.P."/>
            <person name="Grosse-Honebrink A."/>
            <person name="Zhang Y."/>
        </authorList>
    </citation>
    <scope>NUCLEOTIDE SEQUENCE [LARGE SCALE GENOMIC DNA]</scope>
    <source>
        <strain evidence="2 3">BRCS2</strain>
    </source>
</reference>
<organism evidence="2 3">
    <name type="scientific">Methylocystis parvus</name>
    <dbReference type="NCBI Taxonomy" id="134"/>
    <lineage>
        <taxon>Bacteria</taxon>
        <taxon>Pseudomonadati</taxon>
        <taxon>Pseudomonadota</taxon>
        <taxon>Alphaproteobacteria</taxon>
        <taxon>Hyphomicrobiales</taxon>
        <taxon>Methylocystaceae</taxon>
        <taxon>Methylocystis</taxon>
    </lineage>
</organism>
<dbReference type="CDD" id="cd07247">
    <property type="entry name" value="SgaA_N_like"/>
    <property type="match status" value="1"/>
</dbReference>
<gene>
    <name evidence="2" type="ORF">F7D14_04645</name>
</gene>
<dbReference type="SUPFAM" id="SSF54593">
    <property type="entry name" value="Glyoxalase/Bleomycin resistance protein/Dihydroxybiphenyl dioxygenase"/>
    <property type="match status" value="1"/>
</dbReference>
<proteinExistence type="predicted"/>
<dbReference type="InterPro" id="IPR052164">
    <property type="entry name" value="Anthracycline_SecMetBiosynth"/>
</dbReference>
<dbReference type="RefSeq" id="WP_016919897.1">
    <property type="nucleotide sequence ID" value="NZ_CP044331.1"/>
</dbReference>
<protein>
    <submittedName>
        <fullName evidence="2">VOC family protein</fullName>
    </submittedName>
</protein>
<dbReference type="Proteomes" id="UP000422569">
    <property type="component" value="Chromosome"/>
</dbReference>
<dbReference type="PANTHER" id="PTHR33993">
    <property type="entry name" value="GLYOXALASE-RELATED"/>
    <property type="match status" value="1"/>
</dbReference>
<evidence type="ECO:0000259" key="1">
    <source>
        <dbReference type="PROSITE" id="PS51819"/>
    </source>
</evidence>
<dbReference type="Gene3D" id="3.10.180.10">
    <property type="entry name" value="2,3-Dihydroxybiphenyl 1,2-Dioxygenase, domain 1"/>
    <property type="match status" value="1"/>
</dbReference>
<dbReference type="AlphaFoldDB" id="A0A6B8M667"/>
<dbReference type="KEGG" id="mpar:F7D14_04645"/>
<dbReference type="EMBL" id="CP044331">
    <property type="protein sequence ID" value="QGM96833.1"/>
    <property type="molecule type" value="Genomic_DNA"/>
</dbReference>
<name>A0A6B8M667_9HYPH</name>
<dbReference type="PANTHER" id="PTHR33993:SF14">
    <property type="entry name" value="GB|AAF24581.1"/>
    <property type="match status" value="1"/>
</dbReference>
<keyword evidence="3" id="KW-1185">Reference proteome</keyword>
<dbReference type="InterPro" id="IPR004360">
    <property type="entry name" value="Glyas_Fos-R_dOase_dom"/>
</dbReference>
<sequence>MSEETPMIHGVVCWSELAVRDIARAQKFYADSLGWRFEAMQMPDMTYWIIMSGEARVGGMFEMSGPQFSGVPEHWLTYIAVDDIDARLKKAVAAGASVCKEPFDIPGVGRMAVLAEPGGAIVAWMTPRAA</sequence>
<dbReference type="InterPro" id="IPR037523">
    <property type="entry name" value="VOC_core"/>
</dbReference>
<evidence type="ECO:0000313" key="2">
    <source>
        <dbReference type="EMBL" id="QGM96833.1"/>
    </source>
</evidence>
<evidence type="ECO:0000313" key="3">
    <source>
        <dbReference type="Proteomes" id="UP000422569"/>
    </source>
</evidence>